<accession>A0A0F9M1E8</accession>
<dbReference type="AlphaFoldDB" id="A0A0F9M1E8"/>
<name>A0A0F9M1E8_9ZZZZ</name>
<dbReference type="EMBL" id="LAZR01009813">
    <property type="protein sequence ID" value="KKM70460.1"/>
    <property type="molecule type" value="Genomic_DNA"/>
</dbReference>
<evidence type="ECO:0000313" key="1">
    <source>
        <dbReference type="EMBL" id="KKM70460.1"/>
    </source>
</evidence>
<protein>
    <submittedName>
        <fullName evidence="1">Uncharacterized protein</fullName>
    </submittedName>
</protein>
<comment type="caution">
    <text evidence="1">The sequence shown here is derived from an EMBL/GenBank/DDBJ whole genome shotgun (WGS) entry which is preliminary data.</text>
</comment>
<sequence>VYKKELDGGRMSLRRMQFSKALGVKAILARDDEGNILLDEKGRPLVLVPGSAPDVTAQIWLGKQLLGQRDKVEIDADKIHSLAISVMIDVSAEGKPFKERIKG</sequence>
<reference evidence="1" key="1">
    <citation type="journal article" date="2015" name="Nature">
        <title>Complex archaea that bridge the gap between prokaryotes and eukaryotes.</title>
        <authorList>
            <person name="Spang A."/>
            <person name="Saw J.H."/>
            <person name="Jorgensen S.L."/>
            <person name="Zaremba-Niedzwiedzka K."/>
            <person name="Martijn J."/>
            <person name="Lind A.E."/>
            <person name="van Eijk R."/>
            <person name="Schleper C."/>
            <person name="Guy L."/>
            <person name="Ettema T.J."/>
        </authorList>
    </citation>
    <scope>NUCLEOTIDE SEQUENCE</scope>
</reference>
<feature type="non-terminal residue" evidence="1">
    <location>
        <position position="1"/>
    </location>
</feature>
<proteinExistence type="predicted"/>
<gene>
    <name evidence="1" type="ORF">LCGC14_1440420</name>
</gene>
<organism evidence="1">
    <name type="scientific">marine sediment metagenome</name>
    <dbReference type="NCBI Taxonomy" id="412755"/>
    <lineage>
        <taxon>unclassified sequences</taxon>
        <taxon>metagenomes</taxon>
        <taxon>ecological metagenomes</taxon>
    </lineage>
</organism>